<dbReference type="GO" id="GO:0003677">
    <property type="term" value="F:DNA binding"/>
    <property type="evidence" value="ECO:0007669"/>
    <property type="project" value="InterPro"/>
</dbReference>
<dbReference type="Gene3D" id="3.30.450.40">
    <property type="match status" value="1"/>
</dbReference>
<evidence type="ECO:0000259" key="7">
    <source>
        <dbReference type="Pfam" id="PF03444"/>
    </source>
</evidence>
<dbReference type="PANTHER" id="PTHR34824">
    <property type="entry name" value="HEAT-INDUCIBLE TRANSCRIPTION REPRESSOR HRCA"/>
    <property type="match status" value="1"/>
</dbReference>
<keyword evidence="1 5" id="KW-0678">Repressor</keyword>
<evidence type="ECO:0000313" key="8">
    <source>
        <dbReference type="EMBL" id="HIQ65393.1"/>
    </source>
</evidence>
<evidence type="ECO:0000256" key="1">
    <source>
        <dbReference type="ARBA" id="ARBA00022491"/>
    </source>
</evidence>
<feature type="domain" description="Winged helix-turn-helix transcription repressor HrcA DNA-binding" evidence="7">
    <location>
        <begin position="1"/>
        <end position="69"/>
    </location>
</feature>
<dbReference type="InterPro" id="IPR005104">
    <property type="entry name" value="WHTH_HrcA_DNA-bd"/>
</dbReference>
<keyword evidence="4 5" id="KW-0804">Transcription</keyword>
<evidence type="ECO:0000256" key="4">
    <source>
        <dbReference type="ARBA" id="ARBA00023163"/>
    </source>
</evidence>
<dbReference type="InterPro" id="IPR036390">
    <property type="entry name" value="WH_DNA-bd_sf"/>
</dbReference>
<dbReference type="Gene3D" id="1.10.10.10">
    <property type="entry name" value="Winged helix-like DNA-binding domain superfamily/Winged helix DNA-binding domain"/>
    <property type="match status" value="1"/>
</dbReference>
<dbReference type="SUPFAM" id="SSF55781">
    <property type="entry name" value="GAF domain-like"/>
    <property type="match status" value="1"/>
</dbReference>
<name>A0A9D0Z0N9_9FIRM</name>
<evidence type="ECO:0000256" key="2">
    <source>
        <dbReference type="ARBA" id="ARBA00023015"/>
    </source>
</evidence>
<dbReference type="EMBL" id="DVFU01000128">
    <property type="protein sequence ID" value="HIQ65393.1"/>
    <property type="molecule type" value="Genomic_DNA"/>
</dbReference>
<dbReference type="AlphaFoldDB" id="A0A9D0Z0N9"/>
<reference evidence="8" key="2">
    <citation type="journal article" date="2021" name="PeerJ">
        <title>Extensive microbial diversity within the chicken gut microbiome revealed by metagenomics and culture.</title>
        <authorList>
            <person name="Gilroy R."/>
            <person name="Ravi A."/>
            <person name="Getino M."/>
            <person name="Pursley I."/>
            <person name="Horton D.L."/>
            <person name="Alikhan N.F."/>
            <person name="Baker D."/>
            <person name="Gharbi K."/>
            <person name="Hall N."/>
            <person name="Watson M."/>
            <person name="Adriaenssens E.M."/>
            <person name="Foster-Nyarko E."/>
            <person name="Jarju S."/>
            <person name="Secka A."/>
            <person name="Antonio M."/>
            <person name="Oren A."/>
            <person name="Chaudhuri R.R."/>
            <person name="La Ragione R."/>
            <person name="Hildebrand F."/>
            <person name="Pallen M.J."/>
        </authorList>
    </citation>
    <scope>NUCLEOTIDE SEQUENCE</scope>
    <source>
        <strain evidence="8">CHK165-10780</strain>
    </source>
</reference>
<reference evidence="8" key="1">
    <citation type="submission" date="2020-10" db="EMBL/GenBank/DDBJ databases">
        <authorList>
            <person name="Gilroy R."/>
        </authorList>
    </citation>
    <scope>NUCLEOTIDE SEQUENCE</scope>
    <source>
        <strain evidence="8">CHK165-10780</strain>
    </source>
</reference>
<keyword evidence="3 5" id="KW-0346">Stress response</keyword>
<dbReference type="InterPro" id="IPR029016">
    <property type="entry name" value="GAF-like_dom_sf"/>
</dbReference>
<dbReference type="PIRSF" id="PIRSF005485">
    <property type="entry name" value="HrcA"/>
    <property type="match status" value="1"/>
</dbReference>
<proteinExistence type="inferred from homology"/>
<dbReference type="NCBIfam" id="TIGR00331">
    <property type="entry name" value="hrcA"/>
    <property type="match status" value="1"/>
</dbReference>
<evidence type="ECO:0000313" key="9">
    <source>
        <dbReference type="Proteomes" id="UP000886725"/>
    </source>
</evidence>
<dbReference type="Proteomes" id="UP000886725">
    <property type="component" value="Unassembled WGS sequence"/>
</dbReference>
<dbReference type="InterPro" id="IPR036388">
    <property type="entry name" value="WH-like_DNA-bd_sf"/>
</dbReference>
<dbReference type="InterPro" id="IPR021153">
    <property type="entry name" value="HrcA_C"/>
</dbReference>
<comment type="caution">
    <text evidence="8">The sequence shown here is derived from an EMBL/GenBank/DDBJ whole genome shotgun (WGS) entry which is preliminary data.</text>
</comment>
<dbReference type="InterPro" id="IPR002571">
    <property type="entry name" value="HrcA"/>
</dbReference>
<evidence type="ECO:0000256" key="3">
    <source>
        <dbReference type="ARBA" id="ARBA00023016"/>
    </source>
</evidence>
<accession>A0A9D0Z0N9</accession>
<dbReference type="Pfam" id="PF01628">
    <property type="entry name" value="HrcA"/>
    <property type="match status" value="1"/>
</dbReference>
<organism evidence="8 9">
    <name type="scientific">Candidatus Faecenecus gallistercoris</name>
    <dbReference type="NCBI Taxonomy" id="2840793"/>
    <lineage>
        <taxon>Bacteria</taxon>
        <taxon>Bacillati</taxon>
        <taxon>Bacillota</taxon>
        <taxon>Bacillota incertae sedis</taxon>
        <taxon>Candidatus Faecenecus</taxon>
    </lineage>
</organism>
<evidence type="ECO:0000256" key="5">
    <source>
        <dbReference type="HAMAP-Rule" id="MF_00081"/>
    </source>
</evidence>
<keyword evidence="2 5" id="KW-0805">Transcription regulation</keyword>
<comment type="similarity">
    <text evidence="5">Belongs to the HrcA family.</text>
</comment>
<dbReference type="GO" id="GO:0045892">
    <property type="term" value="P:negative regulation of DNA-templated transcription"/>
    <property type="evidence" value="ECO:0007669"/>
    <property type="project" value="UniProtKB-UniRule"/>
</dbReference>
<feature type="domain" description="Heat-inducible transcription repressor HrcA C-terminal" evidence="6">
    <location>
        <begin position="103"/>
        <end position="317"/>
    </location>
</feature>
<sequence length="335" mass="38296">MLSKRQENILKMIVLEYIKQAKPVGSKAICKSLNCSSATVRSEMAFLEEAGLLEKTHTSSGRVPSEQGYRYYVDHLMEPKEMSGEDMLKLQIVFKNQSLELSDSLNESLRLISDMTNYTTVILGKASHDNILKEIRAVPLDDSSIIIILITDKGHVEHKQEKLDHVSLEEVKKSVGLINDIIVGTPIDEISSKLEFEVKPIISRYVKEHEVIYNMFYRVFNEFAKESVNVVGKNKLLMQPEFNDIDKIKTLFNKLDEENILKLSKVSKDDKDINIYIGKENSLDSDVTVIRTNYKRDGEEGSISIIGPKRMEYDRVVTLLEFLKKEIESKGDKDE</sequence>
<dbReference type="HAMAP" id="MF_00081">
    <property type="entry name" value="HrcA"/>
    <property type="match status" value="1"/>
</dbReference>
<dbReference type="PANTHER" id="PTHR34824:SF1">
    <property type="entry name" value="HEAT-INDUCIBLE TRANSCRIPTION REPRESSOR HRCA"/>
    <property type="match status" value="1"/>
</dbReference>
<dbReference type="SUPFAM" id="SSF46785">
    <property type="entry name" value="Winged helix' DNA-binding domain"/>
    <property type="match status" value="1"/>
</dbReference>
<comment type="function">
    <text evidence="5">Negative regulator of class I heat shock genes (grpE-dnaK-dnaJ and groELS operons). Prevents heat-shock induction of these operons.</text>
</comment>
<protein>
    <recommendedName>
        <fullName evidence="5">Heat-inducible transcription repressor HrcA</fullName>
    </recommendedName>
</protein>
<dbReference type="Pfam" id="PF03444">
    <property type="entry name" value="WHD_HrcA"/>
    <property type="match status" value="1"/>
</dbReference>
<evidence type="ECO:0000259" key="6">
    <source>
        <dbReference type="Pfam" id="PF01628"/>
    </source>
</evidence>
<gene>
    <name evidence="5 8" type="primary">hrcA</name>
    <name evidence="8" type="ORF">IAC85_06625</name>
</gene>